<name>A0A158RB40_THECL</name>
<dbReference type="CDD" id="cd02334">
    <property type="entry name" value="ZZ_dystrophin"/>
    <property type="match status" value="1"/>
</dbReference>
<dbReference type="InterPro" id="IPR043145">
    <property type="entry name" value="Znf_ZZ_sf"/>
</dbReference>
<feature type="coiled-coil region" evidence="13">
    <location>
        <begin position="1422"/>
        <end position="1449"/>
    </location>
</feature>
<dbReference type="Proteomes" id="UP000276776">
    <property type="component" value="Unassembled WGS sequence"/>
</dbReference>
<gene>
    <name evidence="17" type="ORF">TCLT_LOCUS1846</name>
</gene>
<evidence type="ECO:0000256" key="5">
    <source>
        <dbReference type="ARBA" id="ARBA00022723"/>
    </source>
</evidence>
<keyword evidence="18" id="KW-1185">Reference proteome</keyword>
<protein>
    <submittedName>
        <fullName evidence="19">GAR domain-containing protein</fullName>
    </submittedName>
</protein>
<dbReference type="Gene3D" id="3.30.60.90">
    <property type="match status" value="1"/>
</dbReference>
<evidence type="ECO:0000256" key="7">
    <source>
        <dbReference type="ARBA" id="ARBA00022833"/>
    </source>
</evidence>
<feature type="compositionally biased region" description="Polar residues" evidence="14">
    <location>
        <begin position="2103"/>
        <end position="2124"/>
    </location>
</feature>
<dbReference type="EMBL" id="UYYF01000286">
    <property type="protein sequence ID" value="VDM97496.1"/>
    <property type="molecule type" value="Genomic_DNA"/>
</dbReference>
<dbReference type="GO" id="GO:0045202">
    <property type="term" value="C:synapse"/>
    <property type="evidence" value="ECO:0007669"/>
    <property type="project" value="GOC"/>
</dbReference>
<keyword evidence="13" id="KW-0175">Coiled coil</keyword>
<evidence type="ECO:0000313" key="19">
    <source>
        <dbReference type="WBParaSite" id="TCLT_0000184501-mRNA-1"/>
    </source>
</evidence>
<dbReference type="SMART" id="SM00150">
    <property type="entry name" value="SPEC"/>
    <property type="match status" value="5"/>
</dbReference>
<dbReference type="SUPFAM" id="SSF46966">
    <property type="entry name" value="Spectrin repeat"/>
    <property type="match status" value="6"/>
</dbReference>
<dbReference type="Pfam" id="PF00397">
    <property type="entry name" value="WW"/>
    <property type="match status" value="1"/>
</dbReference>
<accession>A0A158RB40</accession>
<keyword evidence="7" id="KW-0862">Zinc</keyword>
<dbReference type="PANTHER" id="PTHR12268:SF14">
    <property type="entry name" value="DYSTROPHIN-1"/>
    <property type="match status" value="1"/>
</dbReference>
<evidence type="ECO:0000256" key="4">
    <source>
        <dbReference type="ARBA" id="ARBA00022490"/>
    </source>
</evidence>
<dbReference type="Pfam" id="PF09069">
    <property type="entry name" value="EF-hand_3"/>
    <property type="match status" value="1"/>
</dbReference>
<evidence type="ECO:0000256" key="2">
    <source>
        <dbReference type="ARBA" id="ARBA00004278"/>
    </source>
</evidence>
<evidence type="ECO:0000256" key="14">
    <source>
        <dbReference type="SAM" id="MobiDB-lite"/>
    </source>
</evidence>
<dbReference type="InterPro" id="IPR011992">
    <property type="entry name" value="EF-hand-dom_pair"/>
</dbReference>
<dbReference type="InterPro" id="IPR015153">
    <property type="entry name" value="EF-hand_dom_typ1"/>
</dbReference>
<dbReference type="SMART" id="SM00291">
    <property type="entry name" value="ZnF_ZZ"/>
    <property type="match status" value="1"/>
</dbReference>
<keyword evidence="6 12" id="KW-0863">Zinc-finger</keyword>
<dbReference type="InterPro" id="IPR018159">
    <property type="entry name" value="Spectrin/alpha-actinin"/>
</dbReference>
<feature type="domain" description="ZZ-type" evidence="16">
    <location>
        <begin position="1894"/>
        <end position="1950"/>
    </location>
</feature>
<dbReference type="GO" id="GO:0008270">
    <property type="term" value="F:zinc ion binding"/>
    <property type="evidence" value="ECO:0007669"/>
    <property type="project" value="UniProtKB-KW"/>
</dbReference>
<evidence type="ECO:0000256" key="3">
    <source>
        <dbReference type="ARBA" id="ARBA00022475"/>
    </source>
</evidence>
<feature type="region of interest" description="Disordered" evidence="14">
    <location>
        <begin position="2082"/>
        <end position="2124"/>
    </location>
</feature>
<dbReference type="GO" id="GO:0003779">
    <property type="term" value="F:actin binding"/>
    <property type="evidence" value="ECO:0007669"/>
    <property type="project" value="UniProtKB-KW"/>
</dbReference>
<organism evidence="19">
    <name type="scientific">Thelazia callipaeda</name>
    <name type="common">Oriental eyeworm</name>
    <name type="synonym">Parasitic nematode</name>
    <dbReference type="NCBI Taxonomy" id="103827"/>
    <lineage>
        <taxon>Eukaryota</taxon>
        <taxon>Metazoa</taxon>
        <taxon>Ecdysozoa</taxon>
        <taxon>Nematoda</taxon>
        <taxon>Chromadorea</taxon>
        <taxon>Rhabditida</taxon>
        <taxon>Spirurina</taxon>
        <taxon>Spiruromorpha</taxon>
        <taxon>Thelazioidea</taxon>
        <taxon>Thelaziidae</taxon>
        <taxon>Thelazia</taxon>
    </lineage>
</organism>
<dbReference type="Gene3D" id="1.20.58.60">
    <property type="match status" value="5"/>
</dbReference>
<keyword evidence="9" id="KW-0472">Membrane</keyword>
<dbReference type="CDD" id="cd00176">
    <property type="entry name" value="SPEC"/>
    <property type="match status" value="1"/>
</dbReference>
<dbReference type="CDD" id="cd16242">
    <property type="entry name" value="EFh_DMD_like"/>
    <property type="match status" value="1"/>
</dbReference>
<dbReference type="Pfam" id="PF00569">
    <property type="entry name" value="ZZ"/>
    <property type="match status" value="1"/>
</dbReference>
<dbReference type="Pfam" id="PF09068">
    <property type="entry name" value="EF-hand_2"/>
    <property type="match status" value="1"/>
</dbReference>
<dbReference type="Pfam" id="PF23729">
    <property type="entry name" value="Spectrin_Dys-1"/>
    <property type="match status" value="1"/>
</dbReference>
<dbReference type="InterPro" id="IPR001202">
    <property type="entry name" value="WW_dom"/>
</dbReference>
<dbReference type="GO" id="GO:0005737">
    <property type="term" value="C:cytoplasm"/>
    <property type="evidence" value="ECO:0007669"/>
    <property type="project" value="UniProtKB-ARBA"/>
</dbReference>
<dbReference type="PROSITE" id="PS50020">
    <property type="entry name" value="WW_DOMAIN_2"/>
    <property type="match status" value="1"/>
</dbReference>
<dbReference type="SUPFAM" id="SSF51045">
    <property type="entry name" value="WW domain"/>
    <property type="match status" value="1"/>
</dbReference>
<dbReference type="STRING" id="103827.A0A158RB40"/>
<dbReference type="SUPFAM" id="SSF47473">
    <property type="entry name" value="EF-hand"/>
    <property type="match status" value="2"/>
</dbReference>
<dbReference type="Pfam" id="PF00435">
    <property type="entry name" value="Spectrin"/>
    <property type="match status" value="1"/>
</dbReference>
<evidence type="ECO:0000256" key="12">
    <source>
        <dbReference type="PROSITE-ProRule" id="PRU00228"/>
    </source>
</evidence>
<dbReference type="PROSITE" id="PS50135">
    <property type="entry name" value="ZF_ZZ_2"/>
    <property type="match status" value="1"/>
</dbReference>
<dbReference type="PANTHER" id="PTHR12268">
    <property type="entry name" value="E3 UBIQUITIN-PROTEIN LIGASE KCMF1"/>
    <property type="match status" value="1"/>
</dbReference>
<feature type="compositionally biased region" description="Basic and acidic residues" evidence="14">
    <location>
        <begin position="563"/>
        <end position="574"/>
    </location>
</feature>
<dbReference type="GO" id="GO:0042383">
    <property type="term" value="C:sarcolemma"/>
    <property type="evidence" value="ECO:0007669"/>
    <property type="project" value="UniProtKB-SubCell"/>
</dbReference>
<feature type="compositionally biased region" description="Acidic residues" evidence="14">
    <location>
        <begin position="2182"/>
        <end position="2194"/>
    </location>
</feature>
<keyword evidence="11" id="KW-0206">Cytoskeleton</keyword>
<dbReference type="PROSITE" id="PS01357">
    <property type="entry name" value="ZF_ZZ_1"/>
    <property type="match status" value="1"/>
</dbReference>
<dbReference type="GO" id="GO:0016010">
    <property type="term" value="C:dystrophin-associated glycoprotein complex"/>
    <property type="evidence" value="ECO:0007669"/>
    <property type="project" value="UniProtKB-ARBA"/>
</dbReference>
<dbReference type="Gene3D" id="6.10.140.70">
    <property type="match status" value="1"/>
</dbReference>
<evidence type="ECO:0000313" key="17">
    <source>
        <dbReference type="EMBL" id="VDM97496.1"/>
    </source>
</evidence>
<evidence type="ECO:0000256" key="11">
    <source>
        <dbReference type="ARBA" id="ARBA00023212"/>
    </source>
</evidence>
<comment type="subcellular location">
    <subcellularLocation>
        <location evidence="2">Cell membrane</location>
        <location evidence="2">Sarcolemma</location>
        <topology evidence="2">Peripheral membrane protein</topology>
        <orientation evidence="2">Cytoplasmic side</orientation>
    </subcellularLocation>
    <subcellularLocation>
        <location evidence="1">Cytoplasm</location>
        <location evidence="1">Cytoskeleton</location>
    </subcellularLocation>
</comment>
<evidence type="ECO:0000256" key="13">
    <source>
        <dbReference type="SAM" id="Coils"/>
    </source>
</evidence>
<dbReference type="SMART" id="SM00456">
    <property type="entry name" value="WW"/>
    <property type="match status" value="1"/>
</dbReference>
<sequence length="2248" mass="257940">MARFVEFKQPISLEERVERLLRDIADMENSVDELTGVQAECCKQALDHTNEINRRLAMAKTDLEELTESGKMFVKEQILTPNAAQVLTKKANKLDEKLQNLSERNIEMAERLKNCISVLDALNGDMRKLDAVFESVESRLNAFVRSESIETADADRATLEALLDDLNRSVSLLSKAENAVQRLALDSFKVDESIVEQRRRRALRLQGDLRSWIDAAKCMSEDKAALLQQFELLHEQLKETLSKMEKIDNCEALSIALERYRADKNVFIERYRRLLRSDPEVEAKFSVILSEIEKRWNEMEKKCQKARSISPGGPSPPQLRHANVKGGFRDQINLLRDLYKIANDYLDFRRFPVSSVNEWSKRIQDVEEWLVDYTERLKGAIEEGRRLASTGRMELEVHGAIDSLDEVVDLANQVEGAVNENKTKLLSVEAKAEALQSDINMIDDVIDKLASRDLDEPSIANATQLDLLDRQTQLDHLQRRSDDIHSCLPGTSINQANTLMDGILDKVRDLEEKINASIKSGKEKIKVVMEKEKKPRRTPSGEQKESDIISTSSTGGQSLALEIKFEDTEDEQSRNTELNKTGSSGSEPLAMKINVIEDRDPVWSVYTEMDKIEEELSGPDPFPFKNLLKKKQKLQKIDESFDKVQQAIDDAQMTMDLMENEAARERLQKLRECKIRQKKEIDEKLEARSSFEENMKISAELLIEMEKALAALNERKKSPELEELQSLTISIEDRLQRALAQIQYTSLKAEPILTQIDEKEADEIRDRLRNIGEQWKQYEDMIREKRRRLDERFADESELNDEMELLQFWCDEAETECAFAVNPLNLTTLFELASKLEASFTFLLQRNSLFHTQLIDPAAKHRIRRAVSEMGKRVTSVRSLLRDRKLEIDELVNNARTFEDNLEKLHKFCELTEKAIQLQTAFMKVENATIYVPSGADLDYVRSHEVEISELAKRVEDQWNEACSKDSAPEEHLKIIVLEVLHRWAEDKEKLAATASLPTLAHDSTLATNSELAAQEESASEAQTALSSINEERESNIVNEYGILNESLSAVPEEPQTVGLSPRERLLMDSVVHTGHWLTETERDASLTVDLADLDGIRSAINQMQSFIDQLKMRHLDLIRILDESQTQIVRGKTEVMAAECNKVLGECQRRKTTLNKMLEESRVWDQLKNSVASWLNDAQEKVIDGSKVSRADEKILKQDLAEIQKITEKSAEMKKMMDELNERSNALLDHYRADEGHNLSHTISKLNALWSKFNDNVRIRRAVLEAALRARSDFQSALKQLEEWMDSVEESLTELNDGTANIQVLKDTVKRKKWIEDEKNVRVDMDAHKSIVGSVEEMGAQLIRRVEDSKERERLRERLSHVSIRWRHLLGLADAIKTRLLNAQEEWEKLFTQLADNLFWIEAECKALLDEQPVGGSLARVQEQTEFIQKLEQEMKIRQREIDKCITLAHSYLMQHDLRPRMRSTSVLAADTENDDENNELRRVGIQIKSDSDRLGQKWVELREQLDAWARIIADAHSKMEKLAAAIAECQLALSNMEERMEKLRPVEDLRLDELPMAVDESEELKEYLARTRIYIDDANDWSCQLLASDVDLASEPTTQLRSINERIAKLKSDLRVRVAALDRAMMDFGPSSQHFLMNSVQPPWQRAVSATNHLPYYINHETEVTQWDHPAMVEIMEELTTFNQVKFSAYRTAMKLRAVQKRFCLDLLSLEEVDAKMNSLNCSWSEGYLSMKDAIMCLVPLFESAQEKYPKLIHSIPLAVDLLLNFVLNVFDPARDGVLRTFSFRVLLIALCNSNLEDKYRYLYQLIASSEGVDQKKLALLLYDIIHIPKFFGEAAAFGGSNVEPSVRSCFEIAKYPRSISIDEFLDWLKKEPQSIVWLPVMHRLASAEFAKHQAKCNVCKMFPIIGLRYRCLRCFNVDVCQNCFFSQRLAKNHKLSHPMQEYCLPTTSGEDVRDFGMIVRNKLRSKSKTRIGYLPVQTVDEGPPLETNNVTPLNPATEPIHYRIQLCARRLWRARGDDNTLVFPVSHDIGEEVRTSMMELKSPLQLLSQVEQMHKEELDQVLHKLQHENRELKKEIERRKKYDTTLSSTPNLTRGGGTAMSCNGTDNIGTGRSVPSLSNSGDDQLLREAYLLRQHKERLEQRSRILEEQNRQLEIQLARLRTVIAQQQNADRESKEGGGEELESSIVSVEEDEGIEYDTRPNRMNSLIASVDQLGRAMQSFVVSVVNESEDTNEDEDELTIAEVH</sequence>
<dbReference type="SUPFAM" id="SSF57850">
    <property type="entry name" value="RING/U-box"/>
    <property type="match status" value="1"/>
</dbReference>
<dbReference type="InterPro" id="IPR000433">
    <property type="entry name" value="Znf_ZZ"/>
</dbReference>
<dbReference type="WBParaSite" id="TCLT_0000184501-mRNA-1">
    <property type="protein sequence ID" value="TCLT_0000184501-mRNA-1"/>
    <property type="gene ID" value="TCLT_0000184501"/>
</dbReference>
<dbReference type="GO" id="GO:0005856">
    <property type="term" value="C:cytoskeleton"/>
    <property type="evidence" value="ECO:0007669"/>
    <property type="project" value="UniProtKB-SubCell"/>
</dbReference>
<dbReference type="PROSITE" id="PS01159">
    <property type="entry name" value="WW_DOMAIN_1"/>
    <property type="match status" value="1"/>
</dbReference>
<keyword evidence="3" id="KW-1003">Cell membrane</keyword>
<dbReference type="InterPro" id="IPR036020">
    <property type="entry name" value="WW_dom_sf"/>
</dbReference>
<dbReference type="GO" id="GO:0050804">
    <property type="term" value="P:modulation of chemical synaptic transmission"/>
    <property type="evidence" value="ECO:0007669"/>
    <property type="project" value="UniProtKB-ARBA"/>
</dbReference>
<dbReference type="InterPro" id="IPR056503">
    <property type="entry name" value="Spectrin_Dys-1"/>
</dbReference>
<proteinExistence type="predicted"/>
<feature type="domain" description="WW" evidence="15">
    <location>
        <begin position="1640"/>
        <end position="1674"/>
    </location>
</feature>
<evidence type="ECO:0000259" key="15">
    <source>
        <dbReference type="PROSITE" id="PS50020"/>
    </source>
</evidence>
<keyword evidence="4" id="KW-0963">Cytoplasm</keyword>
<evidence type="ECO:0000313" key="18">
    <source>
        <dbReference type="Proteomes" id="UP000276776"/>
    </source>
</evidence>
<feature type="region of interest" description="Disordered" evidence="14">
    <location>
        <begin position="2170"/>
        <end position="2194"/>
    </location>
</feature>
<keyword evidence="5" id="KW-0479">Metal-binding</keyword>
<dbReference type="GO" id="GO:0099536">
    <property type="term" value="P:synaptic signaling"/>
    <property type="evidence" value="ECO:0007669"/>
    <property type="project" value="TreeGrafter"/>
</dbReference>
<evidence type="ECO:0000256" key="6">
    <source>
        <dbReference type="ARBA" id="ARBA00022771"/>
    </source>
</evidence>
<reference evidence="17 18" key="2">
    <citation type="submission" date="2018-11" db="EMBL/GenBank/DDBJ databases">
        <authorList>
            <consortium name="Pathogen Informatics"/>
        </authorList>
    </citation>
    <scope>NUCLEOTIDE SEQUENCE [LARGE SCALE GENOMIC DNA]</scope>
</reference>
<dbReference type="OrthoDB" id="10057795at2759"/>
<dbReference type="InterPro" id="IPR050774">
    <property type="entry name" value="KCMF1/Dystrophin"/>
</dbReference>
<evidence type="ECO:0000256" key="9">
    <source>
        <dbReference type="ARBA" id="ARBA00023136"/>
    </source>
</evidence>
<feature type="coiled-coil region" evidence="13">
    <location>
        <begin position="17"/>
        <end position="111"/>
    </location>
</feature>
<evidence type="ECO:0000256" key="10">
    <source>
        <dbReference type="ARBA" id="ARBA00023203"/>
    </source>
</evidence>
<dbReference type="Gene3D" id="1.10.238.10">
    <property type="entry name" value="EF-hand"/>
    <property type="match status" value="2"/>
</dbReference>
<feature type="coiled-coil region" evidence="13">
    <location>
        <begin position="641"/>
        <end position="680"/>
    </location>
</feature>
<dbReference type="OMA" id="HYEHNSN"/>
<dbReference type="Gene3D" id="2.20.70.10">
    <property type="match status" value="1"/>
</dbReference>
<evidence type="ECO:0000256" key="8">
    <source>
        <dbReference type="ARBA" id="ARBA00022837"/>
    </source>
</evidence>
<dbReference type="CDD" id="cd00201">
    <property type="entry name" value="WW"/>
    <property type="match status" value="1"/>
</dbReference>
<feature type="compositionally biased region" description="Polar residues" evidence="14">
    <location>
        <begin position="548"/>
        <end position="557"/>
    </location>
</feature>
<feature type="compositionally biased region" description="Polar residues" evidence="14">
    <location>
        <begin position="575"/>
        <end position="586"/>
    </location>
</feature>
<dbReference type="InterPro" id="IPR015154">
    <property type="entry name" value="EF-hand_dom_typ2"/>
</dbReference>
<dbReference type="GO" id="GO:0046716">
    <property type="term" value="P:muscle cell cellular homeostasis"/>
    <property type="evidence" value="ECO:0007669"/>
    <property type="project" value="UniProtKB-ARBA"/>
</dbReference>
<reference evidence="19" key="1">
    <citation type="submission" date="2016-04" db="UniProtKB">
        <authorList>
            <consortium name="WormBaseParasite"/>
        </authorList>
    </citation>
    <scope>IDENTIFICATION</scope>
</reference>
<feature type="region of interest" description="Disordered" evidence="14">
    <location>
        <begin position="530"/>
        <end position="589"/>
    </location>
</feature>
<dbReference type="InterPro" id="IPR002017">
    <property type="entry name" value="Spectrin_repeat"/>
</dbReference>
<evidence type="ECO:0000256" key="1">
    <source>
        <dbReference type="ARBA" id="ARBA00004245"/>
    </source>
</evidence>
<evidence type="ECO:0000259" key="16">
    <source>
        <dbReference type="PROSITE" id="PS50135"/>
    </source>
</evidence>
<keyword evidence="8" id="KW-0106">Calcium</keyword>
<keyword evidence="10" id="KW-0009">Actin-binding</keyword>